<geneLocation type="plasmid" evidence="1 2">
    <name>pDAETH-4</name>
</geneLocation>
<evidence type="ECO:0000313" key="2">
    <source>
        <dbReference type="Proteomes" id="UP001064971"/>
    </source>
</evidence>
<evidence type="ECO:0000313" key="1">
    <source>
        <dbReference type="EMBL" id="BDP44886.1"/>
    </source>
</evidence>
<proteinExistence type="predicted"/>
<protein>
    <submittedName>
        <fullName evidence="1">Uncharacterized protein</fullName>
    </submittedName>
</protein>
<dbReference type="RefSeq" id="WP_264778933.1">
    <property type="nucleotide sequence ID" value="NZ_AP026564.1"/>
</dbReference>
<sequence>MSGLLTVRREVRAVMPARTPAPPLLSLPEPRWLDGALPGRLCPCTSGATQPPVLGCWRCGGTGKVAR</sequence>
<keyword evidence="1" id="KW-0614">Plasmid</keyword>
<name>A0ABM8AM30_9DEIO</name>
<keyword evidence="2" id="KW-1185">Reference proteome</keyword>
<organism evidence="1 2">
    <name type="scientific">Deinococcus aetherius</name>
    <dbReference type="NCBI Taxonomy" id="200252"/>
    <lineage>
        <taxon>Bacteria</taxon>
        <taxon>Thermotogati</taxon>
        <taxon>Deinococcota</taxon>
        <taxon>Deinococci</taxon>
        <taxon>Deinococcales</taxon>
        <taxon>Deinococcaceae</taxon>
        <taxon>Deinococcus</taxon>
    </lineage>
</organism>
<reference evidence="1" key="1">
    <citation type="submission" date="2022-07" db="EMBL/GenBank/DDBJ databases">
        <title>Complete Genome Sequence of the Radioresistant Bacterium Deinococcus aetherius ST0316, Isolated from the Air Dust collected in Lower Stratosphere above Japan.</title>
        <authorList>
            <person name="Satoh K."/>
            <person name="Hagiwara K."/>
            <person name="Katsumata K."/>
            <person name="Kubo A."/>
            <person name="Yokobori S."/>
            <person name="Yamagishi A."/>
            <person name="Oono Y."/>
            <person name="Narumi I."/>
        </authorList>
    </citation>
    <scope>NUCLEOTIDE SEQUENCE</scope>
    <source>
        <strain evidence="1">ST0316</strain>
        <plasmid evidence="1">pDAETH-4</plasmid>
    </source>
</reference>
<accession>A0ABM8AM30</accession>
<dbReference type="EMBL" id="AP026564">
    <property type="protein sequence ID" value="BDP44886.1"/>
    <property type="molecule type" value="Genomic_DNA"/>
</dbReference>
<gene>
    <name evidence="1" type="ORF">DAETH_48550</name>
</gene>
<dbReference type="Proteomes" id="UP001064971">
    <property type="component" value="Plasmid pDAETH-4"/>
</dbReference>